<gene>
    <name evidence="2" type="ORF">MNBD_BACTEROID07-236</name>
</gene>
<dbReference type="InterPro" id="IPR014782">
    <property type="entry name" value="Peptidase_M1_dom"/>
</dbReference>
<dbReference type="GO" id="GO:0008270">
    <property type="term" value="F:zinc ion binding"/>
    <property type="evidence" value="ECO:0007669"/>
    <property type="project" value="InterPro"/>
</dbReference>
<dbReference type="PANTHER" id="PTHR11533:SF174">
    <property type="entry name" value="PUROMYCIN-SENSITIVE AMINOPEPTIDASE-RELATED"/>
    <property type="match status" value="1"/>
</dbReference>
<dbReference type="GO" id="GO:0043171">
    <property type="term" value="P:peptide catabolic process"/>
    <property type="evidence" value="ECO:0007669"/>
    <property type="project" value="TreeGrafter"/>
</dbReference>
<dbReference type="GO" id="GO:0016020">
    <property type="term" value="C:membrane"/>
    <property type="evidence" value="ECO:0007669"/>
    <property type="project" value="TreeGrafter"/>
</dbReference>
<name>A0A3B0UM85_9ZZZZ</name>
<protein>
    <submittedName>
        <fullName evidence="2">Peptidase</fullName>
    </submittedName>
</protein>
<dbReference type="GO" id="GO:0005737">
    <property type="term" value="C:cytoplasm"/>
    <property type="evidence" value="ECO:0007669"/>
    <property type="project" value="TreeGrafter"/>
</dbReference>
<evidence type="ECO:0000259" key="1">
    <source>
        <dbReference type="Pfam" id="PF01433"/>
    </source>
</evidence>
<dbReference type="SUPFAM" id="SSF55486">
    <property type="entry name" value="Metalloproteases ('zincins'), catalytic domain"/>
    <property type="match status" value="1"/>
</dbReference>
<dbReference type="InterPro" id="IPR050344">
    <property type="entry name" value="Peptidase_M1_aminopeptidases"/>
</dbReference>
<dbReference type="Pfam" id="PF01433">
    <property type="entry name" value="Peptidase_M1"/>
    <property type="match status" value="1"/>
</dbReference>
<feature type="domain" description="Peptidase M1 membrane alanine aminopeptidase" evidence="1">
    <location>
        <begin position="368"/>
        <end position="557"/>
    </location>
</feature>
<dbReference type="AlphaFoldDB" id="A0A3B0UM85"/>
<dbReference type="EMBL" id="UOET01000024">
    <property type="protein sequence ID" value="VAW26367.1"/>
    <property type="molecule type" value="Genomic_DNA"/>
</dbReference>
<dbReference type="InterPro" id="IPR027268">
    <property type="entry name" value="Peptidase_M4/M1_CTD_sf"/>
</dbReference>
<evidence type="ECO:0000313" key="2">
    <source>
        <dbReference type="EMBL" id="VAW26367.1"/>
    </source>
</evidence>
<dbReference type="CDD" id="cd09604">
    <property type="entry name" value="M1_APN_like"/>
    <property type="match status" value="1"/>
</dbReference>
<dbReference type="GO" id="GO:0005615">
    <property type="term" value="C:extracellular space"/>
    <property type="evidence" value="ECO:0007669"/>
    <property type="project" value="TreeGrafter"/>
</dbReference>
<dbReference type="PANTHER" id="PTHR11533">
    <property type="entry name" value="PROTEASE M1 ZINC METALLOPROTEASE"/>
    <property type="match status" value="1"/>
</dbReference>
<sequence>MKNLFFLIYVALLFFVPAKEISAQSTGYNPHKAFDPFFDNQPGTVYRSADGQPGPDYWTNRANYLITATLDTVQKSISANETITYANNSPDKLSFLWLQLGQNRFAKDSRGAAVASQIFNSKRFIGGFNIQSVAIAFDGKFTKADFIITDTRMQIRLPRALEAKGGTIKIRINYSFKIAPIGNGRSGWMHTRNGTIYDVAQWYPRMAVYDDLVGWNLLPFLGAGEFYLDYGNFDIYINVPWDQVVASSGTLENPEKVLSPTTISRLKKAATSNKTVVIRSGKDIHNLQSRPAHTGRLTWHFKMKNSRDFSWAASKAFLWDAAKANLPDNKTTLAMALYPVESAGKNAWNRATEYLKHSIEIFSKQWFPYPYPSATTIGGPVGGMEYPGIVFCSWRSKNNSLWMITNHEIGHTWFPMIVGSSERKNAWMDEGFNTFIDIYATQAFNHGEFAPKSDHEYNPQGGSPARDIVPLMLNPKAPPIITYADAFPRKLLHPVSYYKTALGLVMLREYILGHNRFDYAFRTYIKRWAYKHPSPLDFFRTMNNASGENLNWFWKGWFVKKWTLDQAVTSVKYVHNDPTQGALITLENKNQLVMPVTLKITESNGRTEIVNLPVEIWERSGKYTFRFNSTSRLEKVVVDPDKVLPDVDDSNNVWSAGKP</sequence>
<dbReference type="GO" id="GO:0042277">
    <property type="term" value="F:peptide binding"/>
    <property type="evidence" value="ECO:0007669"/>
    <property type="project" value="TreeGrafter"/>
</dbReference>
<organism evidence="2">
    <name type="scientific">hydrothermal vent metagenome</name>
    <dbReference type="NCBI Taxonomy" id="652676"/>
    <lineage>
        <taxon>unclassified sequences</taxon>
        <taxon>metagenomes</taxon>
        <taxon>ecological metagenomes</taxon>
    </lineage>
</organism>
<dbReference type="GO" id="GO:0070006">
    <property type="term" value="F:metalloaminopeptidase activity"/>
    <property type="evidence" value="ECO:0007669"/>
    <property type="project" value="TreeGrafter"/>
</dbReference>
<accession>A0A3B0UM85</accession>
<reference evidence="2" key="1">
    <citation type="submission" date="2018-06" db="EMBL/GenBank/DDBJ databases">
        <authorList>
            <person name="Zhirakovskaya E."/>
        </authorList>
    </citation>
    <scope>NUCLEOTIDE SEQUENCE</scope>
</reference>
<dbReference type="Gene3D" id="1.10.390.10">
    <property type="entry name" value="Neutral Protease Domain 2"/>
    <property type="match status" value="1"/>
</dbReference>
<proteinExistence type="predicted"/>